<protein>
    <submittedName>
        <fullName evidence="6">Transcription factor bHLH52</fullName>
    </submittedName>
</protein>
<dbReference type="PANTHER" id="PTHR16223:SF49">
    <property type="entry name" value="TRANSCRIPTION FACTOR BHLH52-RELATED"/>
    <property type="match status" value="1"/>
</dbReference>
<proteinExistence type="inferred from homology"/>
<evidence type="ECO:0000256" key="4">
    <source>
        <dbReference type="ARBA" id="ARBA00023163"/>
    </source>
</evidence>
<dbReference type="eggNOG" id="ENOG502S03F">
    <property type="taxonomic scope" value="Eukaryota"/>
</dbReference>
<evidence type="ECO:0000256" key="5">
    <source>
        <dbReference type="ARBA" id="ARBA00023242"/>
    </source>
</evidence>
<dbReference type="SMR" id="A0A1D6JMJ6"/>
<organism evidence="6">
    <name type="scientific">Zea mays</name>
    <name type="common">Maize</name>
    <dbReference type="NCBI Taxonomy" id="4577"/>
    <lineage>
        <taxon>Eukaryota</taxon>
        <taxon>Viridiplantae</taxon>
        <taxon>Streptophyta</taxon>
        <taxon>Embryophyta</taxon>
        <taxon>Tracheophyta</taxon>
        <taxon>Spermatophyta</taxon>
        <taxon>Magnoliopsida</taxon>
        <taxon>Liliopsida</taxon>
        <taxon>Poales</taxon>
        <taxon>Poaceae</taxon>
        <taxon>PACMAD clade</taxon>
        <taxon>Panicoideae</taxon>
        <taxon>Andropogonodae</taxon>
        <taxon>Andropogoneae</taxon>
        <taxon>Tripsacinae</taxon>
        <taxon>Zea</taxon>
    </lineage>
</organism>
<evidence type="ECO:0000256" key="3">
    <source>
        <dbReference type="ARBA" id="ARBA00023015"/>
    </source>
</evidence>
<dbReference type="PaxDb" id="4577-GRMZM2G137374_P01"/>
<gene>
    <name evidence="6" type="ORF">ZEAMMB73_Zm00001d027496</name>
</gene>
<dbReference type="InterPro" id="IPR045239">
    <property type="entry name" value="bHLH95_bHLH"/>
</dbReference>
<dbReference type="PROSITE" id="PS50888">
    <property type="entry name" value="BHLH"/>
    <property type="match status" value="1"/>
</dbReference>
<reference evidence="6" key="1">
    <citation type="submission" date="2015-12" db="EMBL/GenBank/DDBJ databases">
        <title>Update maize B73 reference genome by single molecule sequencing technologies.</title>
        <authorList>
            <consortium name="Maize Genome Sequencing Project"/>
            <person name="Ware D."/>
        </authorList>
    </citation>
    <scope>NUCLEOTIDE SEQUENCE [LARGE SCALE GENOMIC DNA]</scope>
    <source>
        <tissue evidence="6">Seedling</tissue>
    </source>
</reference>
<keyword evidence="3" id="KW-0805">Transcription regulation</keyword>
<dbReference type="OMA" id="REHHQMM"/>
<dbReference type="SUPFAM" id="SSF47459">
    <property type="entry name" value="HLH, helix-loop-helix DNA-binding domain"/>
    <property type="match status" value="1"/>
</dbReference>
<dbReference type="GO" id="GO:0046983">
    <property type="term" value="F:protein dimerization activity"/>
    <property type="evidence" value="ECO:0007669"/>
    <property type="project" value="InterPro"/>
</dbReference>
<dbReference type="InterPro" id="IPR045843">
    <property type="entry name" value="IND-like"/>
</dbReference>
<dbReference type="Gene3D" id="4.10.280.10">
    <property type="entry name" value="Helix-loop-helix DNA-binding domain"/>
    <property type="match status" value="1"/>
</dbReference>
<dbReference type="ExpressionAtlas" id="A0A1D6JMJ6">
    <property type="expression patterns" value="baseline"/>
</dbReference>
<dbReference type="InterPro" id="IPR011598">
    <property type="entry name" value="bHLH_dom"/>
</dbReference>
<dbReference type="GO" id="GO:0005634">
    <property type="term" value="C:nucleus"/>
    <property type="evidence" value="ECO:0007669"/>
    <property type="project" value="UniProtKB-SubCell"/>
</dbReference>
<dbReference type="PANTHER" id="PTHR16223">
    <property type="entry name" value="TRANSCRIPTION FACTOR BHLH83-RELATED"/>
    <property type="match status" value="1"/>
</dbReference>
<dbReference type="InterPro" id="IPR036638">
    <property type="entry name" value="HLH_DNA-bd_sf"/>
</dbReference>
<keyword evidence="4" id="KW-0804">Transcription</keyword>
<name>A0A1D6JMJ6_MAIZE</name>
<sequence>MALSFHTTTAPLFGHRIPAPDMSFLHDDFHSEVTDALLGFVYDPLDASNAALDDLLGLPPSDDAAFLAPIDGATEAKWQCGKRQRIGGGNQQVPALAAAPMIDEFVLPLPVPLPLPQPPPPAAPLLPVPVPVPTQVPEPVVFVRGADGNKAGGACQSVQNSAARQRRKRISEKTAELARLIPGANKLNTAEMLEEASRHVKLLQAQVGMLALMRAAGSSEDDKMPSAITAQERMHALLACGSVQERLAAEGRCLVPTSLVDAVAKDYAVVKGNPVVRRDLGRFVASLQGQ</sequence>
<accession>A0A1D6JMJ6</accession>
<dbReference type="AlphaFoldDB" id="A0A1D6JMJ6"/>
<evidence type="ECO:0000313" key="6">
    <source>
        <dbReference type="EMBL" id="ONL93284.1"/>
    </source>
</evidence>
<dbReference type="CDD" id="cd11393">
    <property type="entry name" value="bHLH_AtbHLH_like"/>
    <property type="match status" value="1"/>
</dbReference>
<dbReference type="InParanoid" id="A0A1D6JMJ6"/>
<comment type="subcellular location">
    <subcellularLocation>
        <location evidence="1">Nucleus</location>
    </subcellularLocation>
</comment>
<accession>A0A317Y6Z4</accession>
<keyword evidence="5" id="KW-0539">Nucleus</keyword>
<evidence type="ECO:0000256" key="2">
    <source>
        <dbReference type="ARBA" id="ARBA00005510"/>
    </source>
</evidence>
<comment type="similarity">
    <text evidence="2">Belongs to the bHLH protein family.</text>
</comment>
<dbReference type="EMBL" id="CM007647">
    <property type="protein sequence ID" value="ONL93284.1"/>
    <property type="molecule type" value="Genomic_DNA"/>
</dbReference>
<dbReference type="Pfam" id="PF00010">
    <property type="entry name" value="HLH"/>
    <property type="match status" value="1"/>
</dbReference>
<dbReference type="SMART" id="SM00353">
    <property type="entry name" value="HLH"/>
    <property type="match status" value="1"/>
</dbReference>
<evidence type="ECO:0000256" key="1">
    <source>
        <dbReference type="ARBA" id="ARBA00004123"/>
    </source>
</evidence>
<dbReference type="GO" id="GO:0003700">
    <property type="term" value="F:DNA-binding transcription factor activity"/>
    <property type="evidence" value="ECO:0007669"/>
    <property type="project" value="InterPro"/>
</dbReference>